<dbReference type="EMBL" id="PQIB02000011">
    <property type="protein sequence ID" value="RLM84878.1"/>
    <property type="molecule type" value="Genomic_DNA"/>
</dbReference>
<accession>A0A3L6QN24</accession>
<feature type="domain" description="F-box/LRR-repeat protein 15/At3g58940/PEG3-like LRR" evidence="2">
    <location>
        <begin position="35"/>
        <end position="90"/>
    </location>
</feature>
<dbReference type="Pfam" id="PF08387">
    <property type="entry name" value="FBD"/>
    <property type="match status" value="1"/>
</dbReference>
<proteinExistence type="predicted"/>
<dbReference type="Proteomes" id="UP000275267">
    <property type="component" value="Unassembled WGS sequence"/>
</dbReference>
<dbReference type="PANTHER" id="PTHR32141">
    <property type="match status" value="1"/>
</dbReference>
<organism evidence="3 4">
    <name type="scientific">Panicum miliaceum</name>
    <name type="common">Proso millet</name>
    <name type="synonym">Broomcorn millet</name>
    <dbReference type="NCBI Taxonomy" id="4540"/>
    <lineage>
        <taxon>Eukaryota</taxon>
        <taxon>Viridiplantae</taxon>
        <taxon>Streptophyta</taxon>
        <taxon>Embryophyta</taxon>
        <taxon>Tracheophyta</taxon>
        <taxon>Spermatophyta</taxon>
        <taxon>Magnoliopsida</taxon>
        <taxon>Liliopsida</taxon>
        <taxon>Poales</taxon>
        <taxon>Poaceae</taxon>
        <taxon>PACMAD clade</taxon>
        <taxon>Panicoideae</taxon>
        <taxon>Panicodae</taxon>
        <taxon>Paniceae</taxon>
        <taxon>Panicinae</taxon>
        <taxon>Panicum</taxon>
        <taxon>Panicum sect. Panicum</taxon>
    </lineage>
</organism>
<evidence type="ECO:0000259" key="1">
    <source>
        <dbReference type="Pfam" id="PF08387"/>
    </source>
</evidence>
<dbReference type="InterPro" id="IPR055411">
    <property type="entry name" value="LRR_FXL15/At3g58940/PEG3-like"/>
</dbReference>
<protein>
    <submittedName>
        <fullName evidence="3">Uncharacterized protein</fullName>
    </submittedName>
</protein>
<dbReference type="InterPro" id="IPR055302">
    <property type="entry name" value="F-box_dom-containing"/>
</dbReference>
<dbReference type="STRING" id="4540.A0A3L6QN24"/>
<dbReference type="AlphaFoldDB" id="A0A3L6QN24"/>
<dbReference type="InterPro" id="IPR006566">
    <property type="entry name" value="FBD"/>
</dbReference>
<evidence type="ECO:0000313" key="3">
    <source>
        <dbReference type="EMBL" id="RLM84878.1"/>
    </source>
</evidence>
<dbReference type="Pfam" id="PF24758">
    <property type="entry name" value="LRR_At5g56370"/>
    <property type="match status" value="1"/>
</dbReference>
<dbReference type="PANTHER" id="PTHR32141:SF168">
    <property type="entry name" value="OS12G0595200 PROTEIN"/>
    <property type="match status" value="1"/>
</dbReference>
<reference evidence="4" key="1">
    <citation type="journal article" date="2019" name="Nat. Commun.">
        <title>The genome of broomcorn millet.</title>
        <authorList>
            <person name="Zou C."/>
            <person name="Miki D."/>
            <person name="Li D."/>
            <person name="Tang Q."/>
            <person name="Xiao L."/>
            <person name="Rajput S."/>
            <person name="Deng P."/>
            <person name="Jia W."/>
            <person name="Huang R."/>
            <person name="Zhang M."/>
            <person name="Sun Y."/>
            <person name="Hu J."/>
            <person name="Fu X."/>
            <person name="Schnable P.S."/>
            <person name="Li F."/>
            <person name="Zhang H."/>
            <person name="Feng B."/>
            <person name="Zhu X."/>
            <person name="Liu R."/>
            <person name="Schnable J.C."/>
            <person name="Zhu J.-K."/>
            <person name="Zhang H."/>
        </authorList>
    </citation>
    <scope>NUCLEOTIDE SEQUENCE [LARGE SCALE GENOMIC DNA]</scope>
</reference>
<evidence type="ECO:0000259" key="2">
    <source>
        <dbReference type="Pfam" id="PF24758"/>
    </source>
</evidence>
<name>A0A3L6QN24_PANMI</name>
<dbReference type="OrthoDB" id="1425134at2759"/>
<gene>
    <name evidence="3" type="ORF">C2845_PM04G00030</name>
</gene>
<feature type="domain" description="FBD" evidence="1">
    <location>
        <begin position="116"/>
        <end position="150"/>
    </location>
</feature>
<keyword evidence="4" id="KW-1185">Reference proteome</keyword>
<sequence length="211" mass="23490">MSGKVAVLRRCGHGHLGDLCAKTGNFGETVQQLPERLQFGTTAFQQGSSLVSLTAMVSSVKVLAIPDVKLRLDAVINLMKCFPSLEKLYIKTGHGGKKNAWHLKSNRNLIGTLGIRLKKIVFADYLGNKSHVNFAKFFISNARVLESVTLELLEDGNISSAWVETQYRLLQIGKRARAQFDFVSRNMFIRSLSHCGERKQVHDLSTADPFI</sequence>
<evidence type="ECO:0000313" key="4">
    <source>
        <dbReference type="Proteomes" id="UP000275267"/>
    </source>
</evidence>
<comment type="caution">
    <text evidence="3">The sequence shown here is derived from an EMBL/GenBank/DDBJ whole genome shotgun (WGS) entry which is preliminary data.</text>
</comment>